<dbReference type="Gene3D" id="3.20.20.140">
    <property type="entry name" value="Metal-dependent hydrolases"/>
    <property type="match status" value="1"/>
</dbReference>
<dbReference type="PANTHER" id="PTHR10060">
    <property type="entry name" value="TATD FAMILY DEOXYRIBONUCLEASE"/>
    <property type="match status" value="1"/>
</dbReference>
<dbReference type="EMBL" id="CAKXYY010000019">
    <property type="protein sequence ID" value="CAH2354902.1"/>
    <property type="molecule type" value="Genomic_DNA"/>
</dbReference>
<keyword evidence="7" id="KW-1185">Reference proteome</keyword>
<dbReference type="InterPro" id="IPR018228">
    <property type="entry name" value="DNase_TatD-rel_CS"/>
</dbReference>
<dbReference type="InterPro" id="IPR050891">
    <property type="entry name" value="TatD-type_Hydrolase"/>
</dbReference>
<sequence length="405" mass="46058">MRSIRKMWKPRYFDIGVNFSDSMFQGRYHGSSEPKHPPDISRVVERAKLFNVENILITASSIAESKEHFELCETYKNFHSTVGVHPCTVQQEFYSSDISVDSQLSKLSEIATQGIKLGHIKAFGEIGLDYDRLHYTPVDQQKEMFQKQLELFTSLKLGLPFFLHMRAACDDFISIIEPFVKNFALRGVVHSFTGTEEELRKLLELGFYIGVNGCSLKTEENLNVIAKIPKDKILIETDAPWCEIRKSHASHKYISPYPNVFYPELQIQNETSEPSVLSGEPDSSNSSASESNTTKKKKNTPKPKVTIKFDDFLPFPVVKKGNFSKHATLAEAHAKEHNKVENLFSDATGPLAWPLMQSRNEPVFVGYVAEILCSIYGIQEEKEIQKFIDSVYENSCNLFNLPILE</sequence>
<evidence type="ECO:0000256" key="1">
    <source>
        <dbReference type="ARBA" id="ARBA00009275"/>
    </source>
</evidence>
<dbReference type="GO" id="GO:0008296">
    <property type="term" value="F:3'-5'-DNA exonuclease activity"/>
    <property type="evidence" value="ECO:0007669"/>
    <property type="project" value="TreeGrafter"/>
</dbReference>
<evidence type="ECO:0000256" key="2">
    <source>
        <dbReference type="ARBA" id="ARBA00022722"/>
    </source>
</evidence>
<feature type="compositionally biased region" description="Low complexity" evidence="5">
    <location>
        <begin position="281"/>
        <end position="292"/>
    </location>
</feature>
<comment type="caution">
    <text evidence="6">The sequence shown here is derived from an EMBL/GenBank/DDBJ whole genome shotgun (WGS) entry which is preliminary data.</text>
</comment>
<dbReference type="PROSITE" id="PS01091">
    <property type="entry name" value="TATD_3"/>
    <property type="match status" value="1"/>
</dbReference>
<dbReference type="GO" id="GO:0046872">
    <property type="term" value="F:metal ion binding"/>
    <property type="evidence" value="ECO:0007669"/>
    <property type="project" value="UniProtKB-KW"/>
</dbReference>
<evidence type="ECO:0000256" key="3">
    <source>
        <dbReference type="ARBA" id="ARBA00022723"/>
    </source>
</evidence>
<feature type="region of interest" description="Disordered" evidence="5">
    <location>
        <begin position="272"/>
        <end position="302"/>
    </location>
</feature>
<protein>
    <submittedName>
        <fullName evidence="6">Deoxyribonuclease Tat-D</fullName>
    </submittedName>
</protein>
<dbReference type="CDD" id="cd01310">
    <property type="entry name" value="TatD_DNAse"/>
    <property type="match status" value="1"/>
</dbReference>
<dbReference type="Pfam" id="PF01026">
    <property type="entry name" value="TatD_DNase"/>
    <property type="match status" value="1"/>
</dbReference>
<reference evidence="6" key="1">
    <citation type="submission" date="2022-03" db="EMBL/GenBank/DDBJ databases">
        <authorList>
            <person name="Legras J.-L."/>
            <person name="Devillers H."/>
            <person name="Grondin C."/>
        </authorList>
    </citation>
    <scope>NUCLEOTIDE SEQUENCE</scope>
    <source>
        <strain evidence="6">CLIB 1423</strain>
    </source>
</reference>
<dbReference type="SUPFAM" id="SSF51556">
    <property type="entry name" value="Metallo-dependent hydrolases"/>
    <property type="match status" value="1"/>
</dbReference>
<dbReference type="OrthoDB" id="6079689at2759"/>
<name>A0A9P0QTY5_9ASCO</name>
<evidence type="ECO:0000256" key="5">
    <source>
        <dbReference type="SAM" id="MobiDB-lite"/>
    </source>
</evidence>
<dbReference type="Proteomes" id="UP000837801">
    <property type="component" value="Unassembled WGS sequence"/>
</dbReference>
<dbReference type="GO" id="GO:0005829">
    <property type="term" value="C:cytosol"/>
    <property type="evidence" value="ECO:0007669"/>
    <property type="project" value="TreeGrafter"/>
</dbReference>
<keyword evidence="4" id="KW-0378">Hydrolase</keyword>
<dbReference type="InterPro" id="IPR001130">
    <property type="entry name" value="TatD-like"/>
</dbReference>
<comment type="similarity">
    <text evidence="1">Belongs to the metallo-dependent hydrolases superfamily. TatD-type hydrolase family.</text>
</comment>
<accession>A0A9P0QTY5</accession>
<dbReference type="AlphaFoldDB" id="A0A9P0QTY5"/>
<keyword evidence="3" id="KW-0479">Metal-binding</keyword>
<proteinExistence type="inferred from homology"/>
<evidence type="ECO:0000256" key="4">
    <source>
        <dbReference type="ARBA" id="ARBA00022801"/>
    </source>
</evidence>
<gene>
    <name evidence="6" type="ORF">CLIB1423_19S02212</name>
</gene>
<evidence type="ECO:0000313" key="6">
    <source>
        <dbReference type="EMBL" id="CAH2354902.1"/>
    </source>
</evidence>
<keyword evidence="2" id="KW-0540">Nuclease</keyword>
<dbReference type="PANTHER" id="PTHR10060:SF15">
    <property type="entry name" value="DEOXYRIBONUCLEASE TATDN1"/>
    <property type="match status" value="1"/>
</dbReference>
<dbReference type="InterPro" id="IPR032466">
    <property type="entry name" value="Metal_Hydrolase"/>
</dbReference>
<evidence type="ECO:0000313" key="7">
    <source>
        <dbReference type="Proteomes" id="UP000837801"/>
    </source>
</evidence>
<organism evidence="6 7">
    <name type="scientific">[Candida] railenensis</name>
    <dbReference type="NCBI Taxonomy" id="45579"/>
    <lineage>
        <taxon>Eukaryota</taxon>
        <taxon>Fungi</taxon>
        <taxon>Dikarya</taxon>
        <taxon>Ascomycota</taxon>
        <taxon>Saccharomycotina</taxon>
        <taxon>Pichiomycetes</taxon>
        <taxon>Debaryomycetaceae</taxon>
        <taxon>Kurtzmaniella</taxon>
    </lineage>
</organism>